<keyword evidence="1" id="KW-0732">Signal</keyword>
<feature type="chain" id="PRO_5045493253" description="DUF4148 domain-containing protein" evidence="1">
    <location>
        <begin position="26"/>
        <end position="88"/>
    </location>
</feature>
<accession>A0ABV2IZ19</accession>
<evidence type="ECO:0008006" key="4">
    <source>
        <dbReference type="Google" id="ProtNLM"/>
    </source>
</evidence>
<organism evidence="2 3">
    <name type="scientific">Rhizobium aquaticum</name>
    <dbReference type="NCBI Taxonomy" id="1549636"/>
    <lineage>
        <taxon>Bacteria</taxon>
        <taxon>Pseudomonadati</taxon>
        <taxon>Pseudomonadota</taxon>
        <taxon>Alphaproteobacteria</taxon>
        <taxon>Hyphomicrobiales</taxon>
        <taxon>Rhizobiaceae</taxon>
        <taxon>Rhizobium/Agrobacterium group</taxon>
        <taxon>Rhizobium</taxon>
    </lineage>
</organism>
<feature type="signal peptide" evidence="1">
    <location>
        <begin position="1"/>
        <end position="25"/>
    </location>
</feature>
<comment type="caution">
    <text evidence="2">The sequence shown here is derived from an EMBL/GenBank/DDBJ whole genome shotgun (WGS) entry which is preliminary data.</text>
</comment>
<dbReference type="RefSeq" id="WP_354556260.1">
    <property type="nucleotide sequence ID" value="NZ_JBEPMB010000002.1"/>
</dbReference>
<name>A0ABV2IZ19_9HYPH</name>
<reference evidence="2 3" key="1">
    <citation type="submission" date="2024-06" db="EMBL/GenBank/DDBJ databases">
        <title>Genomic Encyclopedia of Type Strains, Phase IV (KMG-IV): sequencing the most valuable type-strain genomes for metagenomic binning, comparative biology and taxonomic classification.</title>
        <authorList>
            <person name="Goeker M."/>
        </authorList>
    </citation>
    <scope>NUCLEOTIDE SEQUENCE [LARGE SCALE GENOMIC DNA]</scope>
    <source>
        <strain evidence="2 3">DSM 29780</strain>
    </source>
</reference>
<evidence type="ECO:0000313" key="2">
    <source>
        <dbReference type="EMBL" id="MET3613747.1"/>
    </source>
</evidence>
<keyword evidence="3" id="KW-1185">Reference proteome</keyword>
<evidence type="ECO:0000313" key="3">
    <source>
        <dbReference type="Proteomes" id="UP001549047"/>
    </source>
</evidence>
<sequence length="88" mass="9262">MNKFTAFAAAGIMATTALFAFQASADDGSSSENENSAFAQMVRDNTYDQAPAATNHTATGYGYGYKAGTLSKVEKAKAAHKSTVEEVR</sequence>
<protein>
    <recommendedName>
        <fullName evidence="4">DUF4148 domain-containing protein</fullName>
    </recommendedName>
</protein>
<dbReference type="Proteomes" id="UP001549047">
    <property type="component" value="Unassembled WGS sequence"/>
</dbReference>
<evidence type="ECO:0000256" key="1">
    <source>
        <dbReference type="SAM" id="SignalP"/>
    </source>
</evidence>
<proteinExistence type="predicted"/>
<dbReference type="EMBL" id="JBEPMB010000002">
    <property type="protein sequence ID" value="MET3613747.1"/>
    <property type="molecule type" value="Genomic_DNA"/>
</dbReference>
<gene>
    <name evidence="2" type="ORF">ABID16_002076</name>
</gene>